<dbReference type="Proteomes" id="UP001212123">
    <property type="component" value="Unassembled WGS sequence"/>
</dbReference>
<proteinExistence type="predicted"/>
<protein>
    <submittedName>
        <fullName evidence="1">Carbohydrate porin</fullName>
    </submittedName>
</protein>
<accession>A0ABT5A104</accession>
<feature type="non-terminal residue" evidence="1">
    <location>
        <position position="1"/>
    </location>
</feature>
<name>A0ABT5A104_9CYAN</name>
<organism evidence="1 2">
    <name type="scientific">Dolichospermum circinale CS-537/01</name>
    <dbReference type="NCBI Taxonomy" id="3021739"/>
    <lineage>
        <taxon>Bacteria</taxon>
        <taxon>Bacillati</taxon>
        <taxon>Cyanobacteriota</taxon>
        <taxon>Cyanophyceae</taxon>
        <taxon>Nostocales</taxon>
        <taxon>Aphanizomenonaceae</taxon>
        <taxon>Dolichospermum</taxon>
        <taxon>Dolichospermum circinale</taxon>
    </lineage>
</organism>
<evidence type="ECO:0000313" key="2">
    <source>
        <dbReference type="Proteomes" id="UP001212123"/>
    </source>
</evidence>
<keyword evidence="2" id="KW-1185">Reference proteome</keyword>
<gene>
    <name evidence="1" type="ORF">PN492_01350</name>
</gene>
<evidence type="ECO:0000313" key="1">
    <source>
        <dbReference type="EMBL" id="MDB9485209.1"/>
    </source>
</evidence>
<dbReference type="EMBL" id="JAQMTU010000010">
    <property type="protein sequence ID" value="MDB9485209.1"/>
    <property type="molecule type" value="Genomic_DNA"/>
</dbReference>
<comment type="caution">
    <text evidence="1">The sequence shown here is derived from an EMBL/GenBank/DDBJ whole genome shotgun (WGS) entry which is preliminary data.</text>
</comment>
<sequence>TATGVCRWISRNTELWITPLLIAVNLLQQEFADGLVEIRKRINGLENRTAVLESQQFSPTIKLSGEVIFSLGGVFRGDRALDSDRWRTINVDPAAGREGVKEAQYTQGDVNSKIILFLAIAFA</sequence>
<reference evidence="1 2" key="1">
    <citation type="submission" date="2023-01" db="EMBL/GenBank/DDBJ databases">
        <title>Genomes from the Australian National Cyanobacteria Reference Collection.</title>
        <authorList>
            <person name="Willis A."/>
            <person name="Lee E.M.F."/>
        </authorList>
    </citation>
    <scope>NUCLEOTIDE SEQUENCE [LARGE SCALE GENOMIC DNA]</scope>
    <source>
        <strain evidence="1 2">CS-537/01</strain>
    </source>
</reference>